<gene>
    <name evidence="2" type="ORF">S01H1_35456</name>
</gene>
<feature type="compositionally biased region" description="Polar residues" evidence="1">
    <location>
        <begin position="1"/>
        <end position="15"/>
    </location>
</feature>
<accession>X0V146</accession>
<sequence length="74" mass="8293">MTTLSPNDSPTNSNKSDMKDNNFGGNRQMTKGKQRKTQDYKKPVGGSANIKENPVDKVAKDTNKMNDVRHVKKK</sequence>
<organism evidence="2">
    <name type="scientific">marine sediment metagenome</name>
    <dbReference type="NCBI Taxonomy" id="412755"/>
    <lineage>
        <taxon>unclassified sequences</taxon>
        <taxon>metagenomes</taxon>
        <taxon>ecological metagenomes</taxon>
    </lineage>
</organism>
<reference evidence="2" key="1">
    <citation type="journal article" date="2014" name="Front. Microbiol.">
        <title>High frequency of phylogenetically diverse reductive dehalogenase-homologous genes in deep subseafloor sedimentary metagenomes.</title>
        <authorList>
            <person name="Kawai M."/>
            <person name="Futagami T."/>
            <person name="Toyoda A."/>
            <person name="Takaki Y."/>
            <person name="Nishi S."/>
            <person name="Hori S."/>
            <person name="Arai W."/>
            <person name="Tsubouchi T."/>
            <person name="Morono Y."/>
            <person name="Uchiyama I."/>
            <person name="Ito T."/>
            <person name="Fujiyama A."/>
            <person name="Inagaki F."/>
            <person name="Takami H."/>
        </authorList>
    </citation>
    <scope>NUCLEOTIDE SEQUENCE</scope>
    <source>
        <strain evidence="2">Expedition CK06-06</strain>
    </source>
</reference>
<evidence type="ECO:0000313" key="2">
    <source>
        <dbReference type="EMBL" id="GAG11805.1"/>
    </source>
</evidence>
<feature type="compositionally biased region" description="Basic and acidic residues" evidence="1">
    <location>
        <begin position="53"/>
        <end position="74"/>
    </location>
</feature>
<protein>
    <submittedName>
        <fullName evidence="2">Uncharacterized protein</fullName>
    </submittedName>
</protein>
<feature type="region of interest" description="Disordered" evidence="1">
    <location>
        <begin position="1"/>
        <end position="74"/>
    </location>
</feature>
<comment type="caution">
    <text evidence="2">The sequence shown here is derived from an EMBL/GenBank/DDBJ whole genome shotgun (WGS) entry which is preliminary data.</text>
</comment>
<proteinExistence type="predicted"/>
<dbReference type="AlphaFoldDB" id="X0V146"/>
<evidence type="ECO:0000256" key="1">
    <source>
        <dbReference type="SAM" id="MobiDB-lite"/>
    </source>
</evidence>
<dbReference type="EMBL" id="BARS01022161">
    <property type="protein sequence ID" value="GAG11805.1"/>
    <property type="molecule type" value="Genomic_DNA"/>
</dbReference>
<name>X0V146_9ZZZZ</name>